<sequence>GGSIIQDMGYYPYGSPFFSDLTHYVRSGDFIQALLRDSQDLYEYAFAIGALAHYAADNEGHRIGTNRAVPVLYPGLGRKYGASVTYEDAKLAHVKTEFGFDVLEIAKERYAPDGYHDFIGFEVAGRVLDQAFLETYGLELRSVLLNEEKALNSYRRDVSKLIPKATRIAWQLKKDEIKGDISDATKKRFLYNLSRSNYEREWGKNYKKPTPGEVFLAFLYRLVPKFGPLKILEFRTPTPETEHMFEASFNSTLSRYRKSLNEAGQGTLALENDNFDVGESTGPGKYRLNDEAHATLLDKLTQTNFANLTADAKAELLRFYADPHAPYATKRKAKAWARVQAQLLELESAPATLVTAGSGVSGEPRARPLRKTGDF</sequence>
<evidence type="ECO:0000313" key="4">
    <source>
        <dbReference type="Proteomes" id="UP000567293"/>
    </source>
</evidence>
<evidence type="ECO:0000256" key="1">
    <source>
        <dbReference type="SAM" id="MobiDB-lite"/>
    </source>
</evidence>
<organism evidence="3 4">
    <name type="scientific">Candidatus Acidiferrum panamense</name>
    <dbReference type="NCBI Taxonomy" id="2741543"/>
    <lineage>
        <taxon>Bacteria</taxon>
        <taxon>Pseudomonadati</taxon>
        <taxon>Acidobacteriota</taxon>
        <taxon>Terriglobia</taxon>
        <taxon>Candidatus Acidiferrales</taxon>
        <taxon>Candidatus Acidiferrum</taxon>
    </lineage>
</organism>
<feature type="domain" description="Phospholipase C/D" evidence="2">
    <location>
        <begin position="2"/>
        <end position="142"/>
    </location>
</feature>
<comment type="caution">
    <text evidence="3">The sequence shown here is derived from an EMBL/GenBank/DDBJ whole genome shotgun (WGS) entry which is preliminary data.</text>
</comment>
<dbReference type="InterPro" id="IPR029002">
    <property type="entry name" value="PLPC/GPLD1"/>
</dbReference>
<dbReference type="EMBL" id="JACDQQ010000991">
    <property type="protein sequence ID" value="MBA0085372.1"/>
    <property type="molecule type" value="Genomic_DNA"/>
</dbReference>
<reference evidence="3" key="1">
    <citation type="submission" date="2020-06" db="EMBL/GenBank/DDBJ databases">
        <title>Legume-microbial interactions unlock mineral nutrients during tropical forest succession.</title>
        <authorList>
            <person name="Epihov D.Z."/>
        </authorList>
    </citation>
    <scope>NUCLEOTIDE SEQUENCE [LARGE SCALE GENOMIC DNA]</scope>
    <source>
        <strain evidence="3">Pan2503</strain>
    </source>
</reference>
<dbReference type="Pfam" id="PF00882">
    <property type="entry name" value="Zn_dep_PLPC"/>
    <property type="match status" value="1"/>
</dbReference>
<gene>
    <name evidence="3" type="ORF">HRJ53_10270</name>
</gene>
<name>A0A7V8NPX8_9BACT</name>
<evidence type="ECO:0000313" key="3">
    <source>
        <dbReference type="EMBL" id="MBA0085372.1"/>
    </source>
</evidence>
<protein>
    <submittedName>
        <fullName evidence="3">Zinc dependent phospholipase C family protein</fullName>
    </submittedName>
</protein>
<dbReference type="Proteomes" id="UP000567293">
    <property type="component" value="Unassembled WGS sequence"/>
</dbReference>
<dbReference type="AlphaFoldDB" id="A0A7V8NPX8"/>
<feature type="region of interest" description="Disordered" evidence="1">
    <location>
        <begin position="355"/>
        <end position="375"/>
    </location>
</feature>
<evidence type="ECO:0000259" key="2">
    <source>
        <dbReference type="Pfam" id="PF00882"/>
    </source>
</evidence>
<feature type="non-terminal residue" evidence="3">
    <location>
        <position position="1"/>
    </location>
</feature>
<keyword evidence="4" id="KW-1185">Reference proteome</keyword>
<accession>A0A7V8NPX8</accession>
<proteinExistence type="predicted"/>